<evidence type="ECO:0000313" key="2">
    <source>
        <dbReference type="EMBL" id="TVP40068.1"/>
    </source>
</evidence>
<reference evidence="2 3" key="1">
    <citation type="journal article" date="2019" name="Front. Microbiol.">
        <title>Ammonia Oxidation by the Arctic Terrestrial Thaumarchaeote Candidatus Nitrosocosmicus arcticus Is Stimulated by Increasing Temperatures.</title>
        <authorList>
            <person name="Alves R.J.E."/>
            <person name="Kerou M."/>
            <person name="Zappe A."/>
            <person name="Bittner R."/>
            <person name="Abby S.S."/>
            <person name="Schmidt H.A."/>
            <person name="Pfeifer K."/>
            <person name="Schleper C."/>
        </authorList>
    </citation>
    <scope>NUCLEOTIDE SEQUENCE [LARGE SCALE GENOMIC DNA]</scope>
    <source>
        <strain evidence="2 3">Kfb</strain>
    </source>
</reference>
<dbReference type="EMBL" id="VOAH01000010">
    <property type="protein sequence ID" value="TVP40068.1"/>
    <property type="molecule type" value="Genomic_DNA"/>
</dbReference>
<dbReference type="AlphaFoldDB" id="A0A557SU04"/>
<comment type="caution">
    <text evidence="2">The sequence shown here is derived from an EMBL/GenBank/DDBJ whole genome shotgun (WGS) entry which is preliminary data.</text>
</comment>
<gene>
    <name evidence="2" type="ORF">NARC_100130</name>
</gene>
<protein>
    <submittedName>
        <fullName evidence="2">Uncharacterized protein</fullName>
    </submittedName>
</protein>
<organism evidence="2 3">
    <name type="scientific">Candidatus Nitrosocosmicus arcticus</name>
    <dbReference type="NCBI Taxonomy" id="2035267"/>
    <lineage>
        <taxon>Archaea</taxon>
        <taxon>Nitrososphaerota</taxon>
        <taxon>Nitrososphaeria</taxon>
        <taxon>Nitrososphaerales</taxon>
        <taxon>Nitrososphaeraceae</taxon>
        <taxon>Candidatus Nitrosocosmicus</taxon>
    </lineage>
</organism>
<dbReference type="Proteomes" id="UP000315289">
    <property type="component" value="Unassembled WGS sequence"/>
</dbReference>
<proteinExistence type="predicted"/>
<keyword evidence="1" id="KW-0472">Membrane</keyword>
<name>A0A557SU04_9ARCH</name>
<keyword evidence="1" id="KW-1133">Transmembrane helix</keyword>
<keyword evidence="3" id="KW-1185">Reference proteome</keyword>
<keyword evidence="1" id="KW-0812">Transmembrane</keyword>
<feature type="transmembrane region" description="Helical" evidence="1">
    <location>
        <begin position="34"/>
        <end position="57"/>
    </location>
</feature>
<sequence length="66" mass="7598">MIYLYIVSNVVGPDCHNLLCPHYKDDIFVGACDFIIRIEYLFIGSLLANLSLLVLLLRNHKLIKYS</sequence>
<evidence type="ECO:0000313" key="3">
    <source>
        <dbReference type="Proteomes" id="UP000315289"/>
    </source>
</evidence>
<accession>A0A557SU04</accession>
<evidence type="ECO:0000256" key="1">
    <source>
        <dbReference type="SAM" id="Phobius"/>
    </source>
</evidence>